<evidence type="ECO:0000256" key="9">
    <source>
        <dbReference type="SAM" id="Phobius"/>
    </source>
</evidence>
<feature type="transmembrane region" description="Helical" evidence="9">
    <location>
        <begin position="495"/>
        <end position="517"/>
    </location>
</feature>
<feature type="region of interest" description="Disordered" evidence="8">
    <location>
        <begin position="1"/>
        <end position="42"/>
    </location>
</feature>
<dbReference type="GO" id="GO:0140359">
    <property type="term" value="F:ABC-type transporter activity"/>
    <property type="evidence" value="ECO:0007669"/>
    <property type="project" value="InterPro"/>
</dbReference>
<protein>
    <recommendedName>
        <fullName evidence="10">ABC transporter domain-containing protein</fullName>
    </recommendedName>
</protein>
<feature type="region of interest" description="Disordered" evidence="8">
    <location>
        <begin position="325"/>
        <end position="359"/>
    </location>
</feature>
<keyword evidence="3 9" id="KW-0812">Transmembrane</keyword>
<sequence>MDTPTYDDAHDVPAESEPQVSTDSSSPEMPKPSRLDDPFKPRVGRHLVWKDVQMTLKKKKGDEPQKVILNNVWGEVPKGQVTAIMGPSGSGKTSLLNVLAGRASSNAQISITSDVRLSNYQVDPTSIAVRKRIAFVAQDDSLQTTATPREAIRFSAKLRNPRNTTDEDVETLTNHMLTALGLDQCANVLVGGALLKGISGGERKRTSVGVELVTSPTLVFLDEPTSGLDSFNAVQLCELLKKVAEAGSSVLFTIHQPSSEIFNSFDRLILLNQGRVMFQGPVAEVNTFFEARGHPCPPNYNPADWIMRVAVTNSVEELEQSGYFPKDHRKHGLPQSGSVKEALGLSDNPHEKSNGHKPPGILAQSKLLLARELKNLVRATHALKTRIVMTVMISLFTGFLFFGVADLPSDKFINLQSTFGALLMSLMANVFSTALPSLVAFPEERPVFLREYSTNHYSVLSYFLSRLFMELLVTALQVTVSTMITYFMVGFNADYVIFWTGIYLMACASTALGVLIGSSVKNASVAIEYLPAVFMPQILFSGFFIPPELMPDWLSWLTYIMPLSYGVRLVAGSEFDGSCQDMISPATNTTMNNCDMILENINSNVDDFWWYYLVLLCLFVFFRLLALFVLERKAKNFY</sequence>
<comment type="caution">
    <text evidence="11">The sequence shown here is derived from an EMBL/GenBank/DDBJ whole genome shotgun (WGS) entry which is preliminary data.</text>
</comment>
<organism evidence="11 12">
    <name type="scientific">Cylindrotheca closterium</name>
    <dbReference type="NCBI Taxonomy" id="2856"/>
    <lineage>
        <taxon>Eukaryota</taxon>
        <taxon>Sar</taxon>
        <taxon>Stramenopiles</taxon>
        <taxon>Ochrophyta</taxon>
        <taxon>Bacillariophyta</taxon>
        <taxon>Bacillariophyceae</taxon>
        <taxon>Bacillariophycidae</taxon>
        <taxon>Bacillariales</taxon>
        <taxon>Bacillariaceae</taxon>
        <taxon>Cylindrotheca</taxon>
    </lineage>
</organism>
<keyword evidence="5" id="KW-0067">ATP-binding</keyword>
<feature type="compositionally biased region" description="Basic and acidic residues" evidence="8">
    <location>
        <begin position="31"/>
        <end position="40"/>
    </location>
</feature>
<evidence type="ECO:0000256" key="5">
    <source>
        <dbReference type="ARBA" id="ARBA00022840"/>
    </source>
</evidence>
<evidence type="ECO:0000313" key="12">
    <source>
        <dbReference type="Proteomes" id="UP001295423"/>
    </source>
</evidence>
<keyword evidence="2" id="KW-0813">Transport</keyword>
<dbReference type="Gene3D" id="3.40.50.300">
    <property type="entry name" value="P-loop containing nucleotide triphosphate hydrolases"/>
    <property type="match status" value="1"/>
</dbReference>
<evidence type="ECO:0000256" key="8">
    <source>
        <dbReference type="SAM" id="MobiDB-lite"/>
    </source>
</evidence>
<accession>A0AAD2CQ17</accession>
<dbReference type="EMBL" id="CAKOGP040000779">
    <property type="protein sequence ID" value="CAJ1939321.1"/>
    <property type="molecule type" value="Genomic_DNA"/>
</dbReference>
<feature type="transmembrane region" description="Helical" evidence="9">
    <location>
        <begin position="467"/>
        <end position="489"/>
    </location>
</feature>
<dbReference type="CDD" id="cd03213">
    <property type="entry name" value="ABCG_EPDR"/>
    <property type="match status" value="1"/>
</dbReference>
<evidence type="ECO:0000256" key="7">
    <source>
        <dbReference type="ARBA" id="ARBA00023136"/>
    </source>
</evidence>
<feature type="transmembrane region" description="Helical" evidence="9">
    <location>
        <begin position="609"/>
        <end position="630"/>
    </location>
</feature>
<evidence type="ECO:0000256" key="1">
    <source>
        <dbReference type="ARBA" id="ARBA00004141"/>
    </source>
</evidence>
<comment type="subcellular location">
    <subcellularLocation>
        <location evidence="1">Membrane</location>
        <topology evidence="1">Multi-pass membrane protein</topology>
    </subcellularLocation>
</comment>
<proteinExistence type="predicted"/>
<evidence type="ECO:0000259" key="10">
    <source>
        <dbReference type="PROSITE" id="PS50893"/>
    </source>
</evidence>
<dbReference type="GO" id="GO:0016887">
    <property type="term" value="F:ATP hydrolysis activity"/>
    <property type="evidence" value="ECO:0007669"/>
    <property type="project" value="InterPro"/>
</dbReference>
<name>A0AAD2CQ17_9STRA</name>
<keyword evidence="6 9" id="KW-1133">Transmembrane helix</keyword>
<gene>
    <name evidence="11" type="ORF">CYCCA115_LOCUS6538</name>
</gene>
<feature type="transmembrane region" description="Helical" evidence="9">
    <location>
        <begin position="529"/>
        <end position="546"/>
    </location>
</feature>
<dbReference type="PANTHER" id="PTHR48041:SF139">
    <property type="entry name" value="PROTEIN SCARLET"/>
    <property type="match status" value="1"/>
</dbReference>
<evidence type="ECO:0000256" key="3">
    <source>
        <dbReference type="ARBA" id="ARBA00022692"/>
    </source>
</evidence>
<dbReference type="Proteomes" id="UP001295423">
    <property type="component" value="Unassembled WGS sequence"/>
</dbReference>
<dbReference type="InterPro" id="IPR027417">
    <property type="entry name" value="P-loop_NTPase"/>
</dbReference>
<dbReference type="InterPro" id="IPR043926">
    <property type="entry name" value="ABCG_dom"/>
</dbReference>
<dbReference type="PROSITE" id="PS50893">
    <property type="entry name" value="ABC_TRANSPORTER_2"/>
    <property type="match status" value="1"/>
</dbReference>
<dbReference type="SUPFAM" id="SSF52540">
    <property type="entry name" value="P-loop containing nucleoside triphosphate hydrolases"/>
    <property type="match status" value="1"/>
</dbReference>
<dbReference type="Pfam" id="PF00005">
    <property type="entry name" value="ABC_tran"/>
    <property type="match status" value="1"/>
</dbReference>
<dbReference type="InterPro" id="IPR003439">
    <property type="entry name" value="ABC_transporter-like_ATP-bd"/>
</dbReference>
<keyword evidence="4" id="KW-0547">Nucleotide-binding</keyword>
<dbReference type="InterPro" id="IPR013525">
    <property type="entry name" value="ABC2_TM"/>
</dbReference>
<feature type="transmembrane region" description="Helical" evidence="9">
    <location>
        <begin position="417"/>
        <end position="441"/>
    </location>
</feature>
<dbReference type="GO" id="GO:0016020">
    <property type="term" value="C:membrane"/>
    <property type="evidence" value="ECO:0007669"/>
    <property type="project" value="UniProtKB-SubCell"/>
</dbReference>
<reference evidence="11" key="1">
    <citation type="submission" date="2023-08" db="EMBL/GenBank/DDBJ databases">
        <authorList>
            <person name="Audoor S."/>
            <person name="Bilcke G."/>
        </authorList>
    </citation>
    <scope>NUCLEOTIDE SEQUENCE</scope>
</reference>
<evidence type="ECO:0000256" key="4">
    <source>
        <dbReference type="ARBA" id="ARBA00022741"/>
    </source>
</evidence>
<dbReference type="SMART" id="SM00382">
    <property type="entry name" value="AAA"/>
    <property type="match status" value="1"/>
</dbReference>
<evidence type="ECO:0000256" key="6">
    <source>
        <dbReference type="ARBA" id="ARBA00022989"/>
    </source>
</evidence>
<dbReference type="AlphaFoldDB" id="A0AAD2CQ17"/>
<keyword evidence="7 9" id="KW-0472">Membrane</keyword>
<feature type="compositionally biased region" description="Polar residues" evidence="8">
    <location>
        <begin position="18"/>
        <end position="27"/>
    </location>
</feature>
<feature type="transmembrane region" description="Helical" evidence="9">
    <location>
        <begin position="387"/>
        <end position="405"/>
    </location>
</feature>
<evidence type="ECO:0000313" key="11">
    <source>
        <dbReference type="EMBL" id="CAJ1939321.1"/>
    </source>
</evidence>
<keyword evidence="12" id="KW-1185">Reference proteome</keyword>
<dbReference type="GO" id="GO:0005524">
    <property type="term" value="F:ATP binding"/>
    <property type="evidence" value="ECO:0007669"/>
    <property type="project" value="UniProtKB-KW"/>
</dbReference>
<dbReference type="InterPro" id="IPR050352">
    <property type="entry name" value="ABCG_transporters"/>
</dbReference>
<dbReference type="Pfam" id="PF19055">
    <property type="entry name" value="ABC2_membrane_7"/>
    <property type="match status" value="1"/>
</dbReference>
<dbReference type="PANTHER" id="PTHR48041">
    <property type="entry name" value="ABC TRANSPORTER G FAMILY MEMBER 28"/>
    <property type="match status" value="1"/>
</dbReference>
<dbReference type="Pfam" id="PF01061">
    <property type="entry name" value="ABC2_membrane"/>
    <property type="match status" value="1"/>
</dbReference>
<dbReference type="InterPro" id="IPR003593">
    <property type="entry name" value="AAA+_ATPase"/>
</dbReference>
<feature type="domain" description="ABC transporter" evidence="10">
    <location>
        <begin position="47"/>
        <end position="298"/>
    </location>
</feature>
<evidence type="ECO:0000256" key="2">
    <source>
        <dbReference type="ARBA" id="ARBA00022448"/>
    </source>
</evidence>